<dbReference type="Pfam" id="PF15336">
    <property type="entry name" value="Auts2"/>
    <property type="match status" value="1"/>
</dbReference>
<feature type="compositionally biased region" description="Low complexity" evidence="2">
    <location>
        <begin position="61"/>
        <end position="77"/>
    </location>
</feature>
<reference evidence="3" key="1">
    <citation type="journal article" date="2023" name="Mol. Biol. Evol.">
        <title>Third-Generation Sequencing Reveals the Adaptive Role of the Epigenome in Three Deep-Sea Polychaetes.</title>
        <authorList>
            <person name="Perez M."/>
            <person name="Aroh O."/>
            <person name="Sun Y."/>
            <person name="Lan Y."/>
            <person name="Juniper S.K."/>
            <person name="Young C.R."/>
            <person name="Angers B."/>
            <person name="Qian P.Y."/>
        </authorList>
    </citation>
    <scope>NUCLEOTIDE SEQUENCE</scope>
    <source>
        <strain evidence="3">R07B-5</strain>
    </source>
</reference>
<dbReference type="Proteomes" id="UP001209878">
    <property type="component" value="Unassembled WGS sequence"/>
</dbReference>
<comment type="caution">
    <text evidence="3">The sequence shown here is derived from an EMBL/GenBank/DDBJ whole genome shotgun (WGS) entry which is preliminary data.</text>
</comment>
<feature type="region of interest" description="Disordered" evidence="2">
    <location>
        <begin position="969"/>
        <end position="999"/>
    </location>
</feature>
<keyword evidence="1" id="KW-0597">Phosphoprotein</keyword>
<feature type="compositionally biased region" description="Basic and acidic residues" evidence="2">
    <location>
        <begin position="734"/>
        <end position="763"/>
    </location>
</feature>
<feature type="compositionally biased region" description="Pro residues" evidence="2">
    <location>
        <begin position="225"/>
        <end position="240"/>
    </location>
</feature>
<evidence type="ECO:0000313" key="3">
    <source>
        <dbReference type="EMBL" id="KAK2177782.1"/>
    </source>
</evidence>
<feature type="compositionally biased region" description="Polar residues" evidence="2">
    <location>
        <begin position="930"/>
        <end position="939"/>
    </location>
</feature>
<dbReference type="AlphaFoldDB" id="A0AAD9KUY4"/>
<protein>
    <submittedName>
        <fullName evidence="3">Uncharacterized protein</fullName>
    </submittedName>
</protein>
<feature type="compositionally biased region" description="Basic and acidic residues" evidence="2">
    <location>
        <begin position="645"/>
        <end position="681"/>
    </location>
</feature>
<evidence type="ECO:0000313" key="4">
    <source>
        <dbReference type="Proteomes" id="UP001209878"/>
    </source>
</evidence>
<feature type="region of interest" description="Disordered" evidence="2">
    <location>
        <begin position="56"/>
        <end position="240"/>
    </location>
</feature>
<organism evidence="3 4">
    <name type="scientific">Ridgeia piscesae</name>
    <name type="common">Tubeworm</name>
    <dbReference type="NCBI Taxonomy" id="27915"/>
    <lineage>
        <taxon>Eukaryota</taxon>
        <taxon>Metazoa</taxon>
        <taxon>Spiralia</taxon>
        <taxon>Lophotrochozoa</taxon>
        <taxon>Annelida</taxon>
        <taxon>Polychaeta</taxon>
        <taxon>Sedentaria</taxon>
        <taxon>Canalipalpata</taxon>
        <taxon>Sabellida</taxon>
        <taxon>Siboglinidae</taxon>
        <taxon>Ridgeia</taxon>
    </lineage>
</organism>
<dbReference type="PANTHER" id="PTHR14429">
    <property type="entry name" value="FIBROSIN FAMILY MEMBER"/>
    <property type="match status" value="1"/>
</dbReference>
<evidence type="ECO:0000256" key="2">
    <source>
        <dbReference type="SAM" id="MobiDB-lite"/>
    </source>
</evidence>
<name>A0AAD9KUY4_RIDPI</name>
<dbReference type="EMBL" id="JAODUO010000579">
    <property type="protein sequence ID" value="KAK2177782.1"/>
    <property type="molecule type" value="Genomic_DNA"/>
</dbReference>
<evidence type="ECO:0000256" key="1">
    <source>
        <dbReference type="ARBA" id="ARBA00022553"/>
    </source>
</evidence>
<dbReference type="InterPro" id="IPR023246">
    <property type="entry name" value="AUTS2"/>
</dbReference>
<feature type="compositionally biased region" description="Low complexity" evidence="2">
    <location>
        <begin position="155"/>
        <end position="173"/>
    </location>
</feature>
<gene>
    <name evidence="3" type="ORF">NP493_578g01019</name>
</gene>
<proteinExistence type="predicted"/>
<feature type="region of interest" description="Disordered" evidence="2">
    <location>
        <begin position="580"/>
        <end position="779"/>
    </location>
</feature>
<accession>A0AAD9KUY4</accession>
<feature type="compositionally biased region" description="Basic residues" evidence="2">
    <location>
        <begin position="174"/>
        <end position="184"/>
    </location>
</feature>
<feature type="compositionally biased region" description="Polar residues" evidence="2">
    <location>
        <begin position="977"/>
        <end position="986"/>
    </location>
</feature>
<keyword evidence="4" id="KW-1185">Reference proteome</keyword>
<feature type="compositionally biased region" description="Pro residues" evidence="2">
    <location>
        <begin position="599"/>
        <end position="612"/>
    </location>
</feature>
<feature type="compositionally biased region" description="Low complexity" evidence="2">
    <location>
        <begin position="125"/>
        <end position="146"/>
    </location>
</feature>
<sequence length="999" mass="108559">MFVFSGENGIAHLNNRVTTANNCIVSTATTTAPSTLPTTTTTQSSTQGALIVPKRAPARPLSSQHLSSSSCPHISPIVREPPKPIPGLSGTRPWNRDSEKENTTPVPCARSPVPSLHSRCGTPPSASASASSSSTTTVTYSQSSSSLPHNHCHRTSPISSLSPSLPSSSSSTSSHHRHRNHNNRRTPTPTASLHHGPRPPLPVSNSLHATPPHHPSSLPPHSMFAPPPPPSLTSTPLPPTPFVADPLSSLTAISDPEILQQELNARFLQDRVLANSFCQPPATYLRPPELHQHMHQHQHQHTHQHMCTFPPLAGGLAPPAPTPLLKNSPSPSAGYLSTQPMNLSASERDHKKFDKFDSTPYFRQNMPGFPGISPLLPPAPPGLTNAPMATVGSGLRGAFQPKSVPSSLHPSQLLSSWREHDKVSTQPTPPSVSQVKKTGKWCAAHVRMAWEIHRHQQTQLAVNSSSESVHRKSAEMNHLMVASANPLRPPSSMLPGVSTGMPRPGDRGSAGSLIGPSPHSRSPFDTPPPSHSAAAFLNPAHLGSSPFSRTSPYGPLVGLSSGAFGGLGMSNNIYGGRDLPAMPGLTSPQEWNRLHRTPPSFPTPPSSWPKPPGVDREKERENEREQKERNARDASRASPTVHRSSPRDRERDLELAQKRDREMREHQREKEHLKRNLPLHDHSRHTSPHSEQHRSGSSTHSRSRSRSPIANGPSERISSHCNNKLPGSGAGSDVLRHGVKIKEERKDNMSHVDKTERASERRTTTPLKTGGGGREDVYPQTYFGMPYPPNSVSMLDRTQLLGMPYPGLERASLPPQHSAALWNPFDRRLDIQREMEREQMLRQLSMPGVATANAFMEERLREQLFMRDQMMLREHMAAQLDRERFAEYISQKVPPPPRLRTEALPTAPPGGLYLPSATQRQASLLATHNNCANKTNSPGGSAGVPPPLIPSSTVTTNHVAAQLNDVKAKAASETGLGKSSSISSNLVDGPTPDKHGERT</sequence>
<dbReference type="PANTHER" id="PTHR14429:SF22">
    <property type="entry name" value="AGAP013055-PA"/>
    <property type="match status" value="1"/>
</dbReference>
<feature type="region of interest" description="Disordered" evidence="2">
    <location>
        <begin position="930"/>
        <end position="953"/>
    </location>
</feature>
<feature type="region of interest" description="Disordered" evidence="2">
    <location>
        <begin position="486"/>
        <end position="537"/>
    </location>
</feature>
<feature type="compositionally biased region" description="Basic and acidic residues" evidence="2">
    <location>
        <begin position="613"/>
        <end position="635"/>
    </location>
</feature>